<feature type="domain" description="Peptidase S12 Pab87-related C-terminal" evidence="4">
    <location>
        <begin position="402"/>
        <end position="487"/>
    </location>
</feature>
<dbReference type="EMBL" id="JAZHOG010000001">
    <property type="protein sequence ID" value="MEJ8566406.1"/>
    <property type="molecule type" value="Genomic_DNA"/>
</dbReference>
<feature type="domain" description="Beta-lactamase-related" evidence="3">
    <location>
        <begin position="56"/>
        <end position="383"/>
    </location>
</feature>
<evidence type="ECO:0000256" key="1">
    <source>
        <dbReference type="ARBA" id="ARBA00038473"/>
    </source>
</evidence>
<protein>
    <submittedName>
        <fullName evidence="5">Serine hydrolase</fullName>
    </submittedName>
</protein>
<evidence type="ECO:0000313" key="5">
    <source>
        <dbReference type="EMBL" id="MEJ8566406.1"/>
    </source>
</evidence>
<dbReference type="InterPro" id="IPR001466">
    <property type="entry name" value="Beta-lactam-related"/>
</dbReference>
<dbReference type="Gene3D" id="3.40.710.10">
    <property type="entry name" value="DD-peptidase/beta-lactamase superfamily"/>
    <property type="match status" value="1"/>
</dbReference>
<accession>A0AAW9RF39</accession>
<dbReference type="SUPFAM" id="SSF56601">
    <property type="entry name" value="beta-lactamase/transpeptidase-like"/>
    <property type="match status" value="1"/>
</dbReference>
<dbReference type="GO" id="GO:0016787">
    <property type="term" value="F:hydrolase activity"/>
    <property type="evidence" value="ECO:0007669"/>
    <property type="project" value="UniProtKB-KW"/>
</dbReference>
<reference evidence="5 6" key="1">
    <citation type="submission" date="2024-02" db="EMBL/GenBank/DDBJ databases">
        <title>A novel Wenzhouxiangellaceae bacterium, isolated from coastal sediments.</title>
        <authorList>
            <person name="Du Z.-J."/>
            <person name="Ye Y.-Q."/>
            <person name="Zhang X.-Y."/>
        </authorList>
    </citation>
    <scope>NUCLEOTIDE SEQUENCE [LARGE SCALE GENOMIC DNA]</scope>
    <source>
        <strain evidence="5 6">CH-27</strain>
    </source>
</reference>
<evidence type="ECO:0000313" key="6">
    <source>
        <dbReference type="Proteomes" id="UP001359886"/>
    </source>
</evidence>
<dbReference type="InterPro" id="IPR051478">
    <property type="entry name" value="Beta-lactamase-like_AB/R"/>
</dbReference>
<comment type="similarity">
    <text evidence="1">Belongs to the beta-lactamase family.</text>
</comment>
<dbReference type="PANTHER" id="PTHR22935">
    <property type="entry name" value="PENICILLIN-BINDING PROTEIN"/>
    <property type="match status" value="1"/>
</dbReference>
<dbReference type="RefSeq" id="WP_354693726.1">
    <property type="nucleotide sequence ID" value="NZ_JAZHOG010000001.1"/>
</dbReference>
<keyword evidence="5" id="KW-0378">Hydrolase</keyword>
<feature type="signal peptide" evidence="2">
    <location>
        <begin position="1"/>
        <end position="25"/>
    </location>
</feature>
<sequence>MHAMSKRSNLILLTAAITGCAAVHADDEPIGNTALHAHPTMAGTLEVMDAWLEGVQRYEQVPGMSVGLVRGDDLVWNRGYGVSNRESGRPADASTLYSICSISKLFTSIAVMQLRDAERLTLRDPVSEHLDWFDIEQSHSEGGPITVRSLLTHSSGLPRESDFPYWVGPEFPFPTRDAVMDRLRDQHTLYPADTVFQYSNLALTLAGEVVATLTGEPFADYVQARILEPLGLDDTRPYYPEELRGEALAIGYSGMDRSGERSEVPPFFTRGITPAAGFTSSVSDLAKFASWQFALLDRAAAEPAASVLDPNTLREMHRVHWVNPDWKTTWGLGFRVERVDDMTVVEHGGACPGYITHFAMVPKDRIAAIALTNAGDGPAKNVAHNLLKTYRIALGKARSPTEETPPDFSAFEGNYEVYPWGGEIAVRQRGGHLVLVNLPTDDLNGALTRLKHVADNRFVRLTDDDEEREPWEFEFDDKGPAARIRVHSIYWSRIP</sequence>
<comment type="caution">
    <text evidence="5">The sequence shown here is derived from an EMBL/GenBank/DDBJ whole genome shotgun (WGS) entry which is preliminary data.</text>
</comment>
<dbReference type="Pfam" id="PF00144">
    <property type="entry name" value="Beta-lactamase"/>
    <property type="match status" value="1"/>
</dbReference>
<keyword evidence="2" id="KW-0732">Signal</keyword>
<dbReference type="PANTHER" id="PTHR22935:SF95">
    <property type="entry name" value="BETA-LACTAMASE-LIKE 1-RELATED"/>
    <property type="match status" value="1"/>
</dbReference>
<dbReference type="InterPro" id="IPR021860">
    <property type="entry name" value="Peptidase_S12_Pab87-rel_C"/>
</dbReference>
<dbReference type="Proteomes" id="UP001359886">
    <property type="component" value="Unassembled WGS sequence"/>
</dbReference>
<name>A0AAW9RF39_9GAMM</name>
<feature type="chain" id="PRO_5043600541" evidence="2">
    <location>
        <begin position="26"/>
        <end position="495"/>
    </location>
</feature>
<gene>
    <name evidence="5" type="ORF">V3330_02105</name>
</gene>
<dbReference type="PROSITE" id="PS51257">
    <property type="entry name" value="PROKAR_LIPOPROTEIN"/>
    <property type="match status" value="1"/>
</dbReference>
<dbReference type="InterPro" id="IPR012338">
    <property type="entry name" value="Beta-lactam/transpept-like"/>
</dbReference>
<keyword evidence="6" id="KW-1185">Reference proteome</keyword>
<proteinExistence type="inferred from homology"/>
<dbReference type="AlphaFoldDB" id="A0AAW9RF39"/>
<evidence type="ECO:0000259" key="4">
    <source>
        <dbReference type="Pfam" id="PF11954"/>
    </source>
</evidence>
<dbReference type="Pfam" id="PF11954">
    <property type="entry name" value="DUF3471"/>
    <property type="match status" value="1"/>
</dbReference>
<evidence type="ECO:0000259" key="3">
    <source>
        <dbReference type="Pfam" id="PF00144"/>
    </source>
</evidence>
<organism evidence="5 6">
    <name type="scientific">Elongatibacter sediminis</name>
    <dbReference type="NCBI Taxonomy" id="3119006"/>
    <lineage>
        <taxon>Bacteria</taxon>
        <taxon>Pseudomonadati</taxon>
        <taxon>Pseudomonadota</taxon>
        <taxon>Gammaproteobacteria</taxon>
        <taxon>Chromatiales</taxon>
        <taxon>Wenzhouxiangellaceae</taxon>
        <taxon>Elongatibacter</taxon>
    </lineage>
</organism>
<evidence type="ECO:0000256" key="2">
    <source>
        <dbReference type="SAM" id="SignalP"/>
    </source>
</evidence>